<dbReference type="Proteomes" id="UP000663722">
    <property type="component" value="Chromosome"/>
</dbReference>
<protein>
    <submittedName>
        <fullName evidence="1">Uncharacterized protein</fullName>
    </submittedName>
</protein>
<name>A0A975GSA1_9BACT</name>
<keyword evidence="2" id="KW-1185">Reference proteome</keyword>
<dbReference type="EMBL" id="CP061800">
    <property type="protein sequence ID" value="QTA91856.1"/>
    <property type="molecule type" value="Genomic_DNA"/>
</dbReference>
<evidence type="ECO:0000313" key="1">
    <source>
        <dbReference type="EMBL" id="QTA91856.1"/>
    </source>
</evidence>
<reference evidence="1" key="1">
    <citation type="journal article" date="2021" name="Microb. Physiol.">
        <title>Proteogenomic Insights into the Physiology of Marine, Sulfate-Reducing, Filamentous Desulfonema limicola and Desulfonema magnum.</title>
        <authorList>
            <person name="Schnaars V."/>
            <person name="Wohlbrand L."/>
            <person name="Scheve S."/>
            <person name="Hinrichs C."/>
            <person name="Reinhardt R."/>
            <person name="Rabus R."/>
        </authorList>
    </citation>
    <scope>NUCLEOTIDE SEQUENCE</scope>
    <source>
        <strain evidence="1">4be13</strain>
    </source>
</reference>
<accession>A0A975GSA1</accession>
<dbReference type="AlphaFoldDB" id="A0A975GSA1"/>
<proteinExistence type="predicted"/>
<evidence type="ECO:0000313" key="2">
    <source>
        <dbReference type="Proteomes" id="UP000663722"/>
    </source>
</evidence>
<gene>
    <name evidence="1" type="ORF">dnm_079300</name>
</gene>
<sequence>MKKFSAKTDKKTGCSESKYLSKNFYITFFLRTAEKPGFFLFLYPGRIIPEKSRVSSPIRY</sequence>
<dbReference type="KEGG" id="dmm:dnm_079300"/>
<organism evidence="1 2">
    <name type="scientific">Desulfonema magnum</name>
    <dbReference type="NCBI Taxonomy" id="45655"/>
    <lineage>
        <taxon>Bacteria</taxon>
        <taxon>Pseudomonadati</taxon>
        <taxon>Thermodesulfobacteriota</taxon>
        <taxon>Desulfobacteria</taxon>
        <taxon>Desulfobacterales</taxon>
        <taxon>Desulfococcaceae</taxon>
        <taxon>Desulfonema</taxon>
    </lineage>
</organism>